<sequence>MSNRVRTSLVRSLLAAAAGTLALILIGASPAAAHYVYQEAFTYRSNDLCVFDRSEVSHGDGNGYARVDIDASTVLATPSGAYPCAWGLDRPAGYISAKIETYVWLGTYWYLCDQTDWVYNDTTSTELAIQARMIGQPICGSSYYATNGVGYVWNNNWFGGAVWSGAHYLPDYSFSGMEAPTEMPELGDTVGVADGSGRPVVDSDGKPVTVVVGAPPAGGPSADAGAGTTVTAEDGTEVVEVETHPAAASVLTR</sequence>
<proteinExistence type="predicted"/>
<gene>
    <name evidence="2" type="ORF">J2S69_001539</name>
    <name evidence="1" type="ORF">O2L01_07010</name>
</gene>
<reference evidence="1" key="1">
    <citation type="submission" date="2022-12" db="EMBL/GenBank/DDBJ databases">
        <title>Gycomyces niveus sp.nov., a novel actinomycete isolated from soil in Shouguang.</title>
        <authorList>
            <person name="Yang X."/>
        </authorList>
    </citation>
    <scope>NUCLEOTIDE SEQUENCE</scope>
    <source>
        <strain evidence="1">DSM 44724</strain>
    </source>
</reference>
<evidence type="ECO:0000313" key="3">
    <source>
        <dbReference type="Proteomes" id="UP001145799"/>
    </source>
</evidence>
<organism evidence="1 3">
    <name type="scientific">Glycomyces lechevalierae</name>
    <dbReference type="NCBI Taxonomy" id="256034"/>
    <lineage>
        <taxon>Bacteria</taxon>
        <taxon>Bacillati</taxon>
        <taxon>Actinomycetota</taxon>
        <taxon>Actinomycetes</taxon>
        <taxon>Glycomycetales</taxon>
        <taxon>Glycomycetaceae</taxon>
        <taxon>Glycomyces</taxon>
    </lineage>
</organism>
<dbReference type="Proteomes" id="UP001145799">
    <property type="component" value="Unassembled WGS sequence"/>
</dbReference>
<accession>A0A9X3PKQ9</accession>
<keyword evidence="4" id="KW-1185">Reference proteome</keyword>
<dbReference type="EMBL" id="JAVDYD010000001">
    <property type="protein sequence ID" value="MDR7337820.1"/>
    <property type="molecule type" value="Genomic_DNA"/>
</dbReference>
<dbReference type="RefSeq" id="WP_270121203.1">
    <property type="nucleotide sequence ID" value="NZ_BAAAOM010000002.1"/>
</dbReference>
<comment type="caution">
    <text evidence="1">The sequence shown here is derived from an EMBL/GenBank/DDBJ whole genome shotgun (WGS) entry which is preliminary data.</text>
</comment>
<dbReference type="AlphaFoldDB" id="A0A9X3PKQ9"/>
<evidence type="ECO:0000313" key="2">
    <source>
        <dbReference type="EMBL" id="MDR7337820.1"/>
    </source>
</evidence>
<evidence type="ECO:0000313" key="1">
    <source>
        <dbReference type="EMBL" id="MDA1384727.1"/>
    </source>
</evidence>
<dbReference type="EMBL" id="JAPZVQ010000003">
    <property type="protein sequence ID" value="MDA1384727.1"/>
    <property type="molecule type" value="Genomic_DNA"/>
</dbReference>
<name>A0A9X3PKQ9_9ACTN</name>
<protein>
    <submittedName>
        <fullName evidence="1">Uncharacterized protein</fullName>
    </submittedName>
</protein>
<reference evidence="2 4" key="2">
    <citation type="submission" date="2023-07" db="EMBL/GenBank/DDBJ databases">
        <title>Sequencing the genomes of 1000 actinobacteria strains.</title>
        <authorList>
            <person name="Klenk H.-P."/>
        </authorList>
    </citation>
    <scope>NUCLEOTIDE SEQUENCE [LARGE SCALE GENOMIC DNA]</scope>
    <source>
        <strain evidence="2 4">DSM 44724</strain>
    </source>
</reference>
<dbReference type="Proteomes" id="UP001183604">
    <property type="component" value="Unassembled WGS sequence"/>
</dbReference>
<evidence type="ECO:0000313" key="4">
    <source>
        <dbReference type="Proteomes" id="UP001183604"/>
    </source>
</evidence>